<dbReference type="RefSeq" id="WP_270043307.1">
    <property type="nucleotide sequence ID" value="NZ_JAPDOD010000030.1"/>
</dbReference>
<dbReference type="AlphaFoldDB" id="A0A9X3S441"/>
<feature type="domain" description="OmpR/PhoB-type" evidence="6">
    <location>
        <begin position="1"/>
        <end position="89"/>
    </location>
</feature>
<reference evidence="7" key="1">
    <citation type="submission" date="2022-10" db="EMBL/GenBank/DDBJ databases">
        <title>The WGS of Solirubrobacter ginsenosidimutans DSM 21036.</title>
        <authorList>
            <person name="Jiang Z."/>
        </authorList>
    </citation>
    <scope>NUCLEOTIDE SEQUENCE</scope>
    <source>
        <strain evidence="7">DSM 21036</strain>
    </source>
</reference>
<evidence type="ECO:0000256" key="5">
    <source>
        <dbReference type="PROSITE-ProRule" id="PRU01091"/>
    </source>
</evidence>
<dbReference type="GO" id="GO:0000160">
    <property type="term" value="P:phosphorelay signal transduction system"/>
    <property type="evidence" value="ECO:0007669"/>
    <property type="project" value="InterPro"/>
</dbReference>
<dbReference type="GO" id="GO:0003677">
    <property type="term" value="F:DNA binding"/>
    <property type="evidence" value="ECO:0007669"/>
    <property type="project" value="UniProtKB-UniRule"/>
</dbReference>
<keyword evidence="3 5" id="KW-0238">DNA-binding</keyword>
<evidence type="ECO:0000256" key="3">
    <source>
        <dbReference type="ARBA" id="ARBA00023125"/>
    </source>
</evidence>
<gene>
    <name evidence="7" type="ORF">OM076_27540</name>
</gene>
<dbReference type="Gene3D" id="1.10.10.10">
    <property type="entry name" value="Winged helix-like DNA-binding domain superfamily/Winged helix DNA-binding domain"/>
    <property type="match status" value="1"/>
</dbReference>
<dbReference type="PANTHER" id="PTHR35807">
    <property type="entry name" value="TRANSCRIPTIONAL REGULATOR REDD-RELATED"/>
    <property type="match status" value="1"/>
</dbReference>
<comment type="caution">
    <text evidence="7">The sequence shown here is derived from an EMBL/GenBank/DDBJ whole genome shotgun (WGS) entry which is preliminary data.</text>
</comment>
<dbReference type="InterPro" id="IPR001867">
    <property type="entry name" value="OmpR/PhoB-type_DNA-bd"/>
</dbReference>
<evidence type="ECO:0000256" key="1">
    <source>
        <dbReference type="ARBA" id="ARBA00005820"/>
    </source>
</evidence>
<dbReference type="GO" id="GO:0006355">
    <property type="term" value="P:regulation of DNA-templated transcription"/>
    <property type="evidence" value="ECO:0007669"/>
    <property type="project" value="InterPro"/>
</dbReference>
<dbReference type="EMBL" id="JAPDOD010000030">
    <property type="protein sequence ID" value="MDA0164057.1"/>
    <property type="molecule type" value="Genomic_DNA"/>
</dbReference>
<dbReference type="InterPro" id="IPR011990">
    <property type="entry name" value="TPR-like_helical_dom_sf"/>
</dbReference>
<keyword evidence="2" id="KW-0805">Transcription regulation</keyword>
<proteinExistence type="inferred from homology"/>
<comment type="similarity">
    <text evidence="1">Belongs to the AfsR/DnrI/RedD regulatory family.</text>
</comment>
<evidence type="ECO:0000313" key="8">
    <source>
        <dbReference type="Proteomes" id="UP001149140"/>
    </source>
</evidence>
<dbReference type="Gene3D" id="1.25.40.10">
    <property type="entry name" value="Tetratricopeptide repeat domain"/>
    <property type="match status" value="2"/>
</dbReference>
<dbReference type="Proteomes" id="UP001149140">
    <property type="component" value="Unassembled WGS sequence"/>
</dbReference>
<accession>A0A9X3S441</accession>
<keyword evidence="8" id="KW-1185">Reference proteome</keyword>
<dbReference type="SUPFAM" id="SSF46894">
    <property type="entry name" value="C-terminal effector domain of the bipartite response regulators"/>
    <property type="match status" value="1"/>
</dbReference>
<organism evidence="7 8">
    <name type="scientific">Solirubrobacter ginsenosidimutans</name>
    <dbReference type="NCBI Taxonomy" id="490573"/>
    <lineage>
        <taxon>Bacteria</taxon>
        <taxon>Bacillati</taxon>
        <taxon>Actinomycetota</taxon>
        <taxon>Thermoleophilia</taxon>
        <taxon>Solirubrobacterales</taxon>
        <taxon>Solirubrobacteraceae</taxon>
        <taxon>Solirubrobacter</taxon>
    </lineage>
</organism>
<protein>
    <submittedName>
        <fullName evidence="7">Winged helix-turn-helix domain-containing protein</fullName>
    </submittedName>
</protein>
<evidence type="ECO:0000313" key="7">
    <source>
        <dbReference type="EMBL" id="MDA0164057.1"/>
    </source>
</evidence>
<dbReference type="SMART" id="SM00862">
    <property type="entry name" value="Trans_reg_C"/>
    <property type="match status" value="1"/>
</dbReference>
<evidence type="ECO:0000259" key="6">
    <source>
        <dbReference type="PROSITE" id="PS51755"/>
    </source>
</evidence>
<dbReference type="PROSITE" id="PS51755">
    <property type="entry name" value="OMPR_PHOB"/>
    <property type="match status" value="1"/>
</dbReference>
<evidence type="ECO:0000256" key="4">
    <source>
        <dbReference type="ARBA" id="ARBA00023163"/>
    </source>
</evidence>
<dbReference type="PANTHER" id="PTHR35807:SF1">
    <property type="entry name" value="TRANSCRIPTIONAL REGULATOR REDD"/>
    <property type="match status" value="1"/>
</dbReference>
<evidence type="ECO:0000256" key="2">
    <source>
        <dbReference type="ARBA" id="ARBA00023015"/>
    </source>
</evidence>
<dbReference type="InterPro" id="IPR036388">
    <property type="entry name" value="WH-like_DNA-bd_sf"/>
</dbReference>
<dbReference type="InterPro" id="IPR051677">
    <property type="entry name" value="AfsR-DnrI-RedD_regulator"/>
</dbReference>
<dbReference type="Pfam" id="PF03704">
    <property type="entry name" value="BTAD"/>
    <property type="match status" value="1"/>
</dbReference>
<name>A0A9X3S441_9ACTN</name>
<sequence length="713" mass="77394">MEFRLLGPMEVLEGDTPVGLGGLKPRALLARLLVSPNRTVAIDRLVEDLWGEHVPDSAAKMVQIYVSQLRKALPGEVLVTRPPGYLVEVDVEAIDAGRFDRLRRTGHAALEAGEAVTAGATLREALGLWRGEALAEFAEPFAQVERHRLEELRLICLEDRVEADLLAGRHAELVAELAGEVARFPLRERLRRQSMLALYRSGRHADALAVYQEFHAGLRDDLGLEPSLELRELQGRILNQDPSLELAPTAIAGDVAPSRSLAAGLEALSRGAWDEAKAAFGDNEQAEALEGWAQAARFLGEGDASLDARARAFRAYRARGDPRSAARVAAWLAYDTVVFRGDDAVAQGWFGHAHRLLGDEDDSVEQGWLAFLEGEVALVAHSDAGRAAEHAARALDIGRRAGVMDLEMLALSLTGLARVAAGEVGEGMRDLDQATAAAVAGELSGLHFAGAVCCHMIYACERVHDVERAAQWCETVQGFSERWEVPQLFGFCRSHYASVLIRRGRWTDAEAELEAASRAFERGAPALVFESILRLAELRRRQGRPDEAAELCERIAWHPAAQLCLAELALDRGDALGARDLVARHLRALPAGERLGRAPGLELAIRVQLAVEDLGAAQAGVEELQELATAAGTAQLRASLRFSRGLLARARGETATAKAELEDAIDLWSRMRAPYELARGHVALAELALEANRPEEAARERGRARVALDGLSS</sequence>
<dbReference type="InterPro" id="IPR016032">
    <property type="entry name" value="Sig_transdc_resp-reg_C-effctor"/>
</dbReference>
<keyword evidence="4" id="KW-0804">Transcription</keyword>
<dbReference type="SMART" id="SM01043">
    <property type="entry name" value="BTAD"/>
    <property type="match status" value="1"/>
</dbReference>
<dbReference type="CDD" id="cd15831">
    <property type="entry name" value="BTAD"/>
    <property type="match status" value="1"/>
</dbReference>
<feature type="DNA-binding region" description="OmpR/PhoB-type" evidence="5">
    <location>
        <begin position="1"/>
        <end position="89"/>
    </location>
</feature>
<dbReference type="InterPro" id="IPR005158">
    <property type="entry name" value="BTAD"/>
</dbReference>
<dbReference type="SUPFAM" id="SSF48452">
    <property type="entry name" value="TPR-like"/>
    <property type="match status" value="2"/>
</dbReference>
<dbReference type="Pfam" id="PF00486">
    <property type="entry name" value="Trans_reg_C"/>
    <property type="match status" value="1"/>
</dbReference>